<organism evidence="1">
    <name type="scientific">uncultured Caudovirales phage</name>
    <dbReference type="NCBI Taxonomy" id="2100421"/>
    <lineage>
        <taxon>Viruses</taxon>
        <taxon>Duplodnaviria</taxon>
        <taxon>Heunggongvirae</taxon>
        <taxon>Uroviricota</taxon>
        <taxon>Caudoviricetes</taxon>
        <taxon>Peduoviridae</taxon>
        <taxon>Maltschvirus</taxon>
        <taxon>Maltschvirus maltsch</taxon>
    </lineage>
</organism>
<reference evidence="1" key="1">
    <citation type="submission" date="2020-04" db="EMBL/GenBank/DDBJ databases">
        <authorList>
            <person name="Chiriac C."/>
            <person name="Salcher M."/>
            <person name="Ghai R."/>
            <person name="Kavagutti S V."/>
        </authorList>
    </citation>
    <scope>NUCLEOTIDE SEQUENCE</scope>
</reference>
<proteinExistence type="predicted"/>
<sequence>MTNKELELMRLMQGKGATMGEARLSLGRAIQHTEIADLKALGLIKPAGRKESGIIWKLTEKGRKVI</sequence>
<gene>
    <name evidence="1" type="ORF">UFOVP581_58</name>
</gene>
<name>A0A6J5PDH2_9CAUD</name>
<evidence type="ECO:0000313" key="1">
    <source>
        <dbReference type="EMBL" id="CAB4169172.1"/>
    </source>
</evidence>
<protein>
    <submittedName>
        <fullName evidence="1">Uncharacterized protein</fullName>
    </submittedName>
</protein>
<dbReference type="EMBL" id="LR796835">
    <property type="protein sequence ID" value="CAB4169172.1"/>
    <property type="molecule type" value="Genomic_DNA"/>
</dbReference>
<accession>A0A6J5PDH2</accession>